<gene>
    <name evidence="1" type="ORF">HGRIS_004412</name>
</gene>
<sequence length="252" mass="28355">MQYSVDPKAPVVLAGPSSEALPPVFRTAFACLSLNSYDRLRLIRFSQHDIGVVRAAVQQAWPRGIQDERNYYGSHEFKLRGYPWSGQADEAVPSRQLILTVLSDLYDAGWVLTASTDISKKKLDKDALLFRFQSPPPPPCTWFAISFNKGDRLRLIGAPNQVTAQFKDMLGPLLQSDGWREEGAYEFKCKGYPWMAHGSEAVSTRILLLRMLEILEHNNYSLYASIDQNTGPAGKSKRSGSETDTWYCCRPT</sequence>
<comment type="caution">
    <text evidence="1">The sequence shown here is derived from an EMBL/GenBank/DDBJ whole genome shotgun (WGS) entry which is preliminary data.</text>
</comment>
<organism evidence="1 2">
    <name type="scientific">Hohenbuehelia grisea</name>
    <dbReference type="NCBI Taxonomy" id="104357"/>
    <lineage>
        <taxon>Eukaryota</taxon>
        <taxon>Fungi</taxon>
        <taxon>Dikarya</taxon>
        <taxon>Basidiomycota</taxon>
        <taxon>Agaricomycotina</taxon>
        <taxon>Agaricomycetes</taxon>
        <taxon>Agaricomycetidae</taxon>
        <taxon>Agaricales</taxon>
        <taxon>Pleurotineae</taxon>
        <taxon>Pleurotaceae</taxon>
        <taxon>Hohenbuehelia</taxon>
    </lineage>
</organism>
<reference evidence="2" key="1">
    <citation type="submission" date="2024-06" db="EMBL/GenBank/DDBJ databases">
        <title>Multi-omics analyses provide insights into the biosynthesis of the anticancer antibiotic pleurotin in Hohenbuehelia grisea.</title>
        <authorList>
            <person name="Weaver J.A."/>
            <person name="Alberti F."/>
        </authorList>
    </citation>
    <scope>NUCLEOTIDE SEQUENCE [LARGE SCALE GENOMIC DNA]</scope>
    <source>
        <strain evidence="2">T-177</strain>
    </source>
</reference>
<keyword evidence="2" id="KW-1185">Reference proteome</keyword>
<accession>A0ABR3JBW1</accession>
<evidence type="ECO:0000313" key="2">
    <source>
        <dbReference type="Proteomes" id="UP001556367"/>
    </source>
</evidence>
<proteinExistence type="predicted"/>
<name>A0ABR3JBW1_9AGAR</name>
<evidence type="ECO:0000313" key="1">
    <source>
        <dbReference type="EMBL" id="KAL0953144.1"/>
    </source>
</evidence>
<protein>
    <submittedName>
        <fullName evidence="1">Uncharacterized protein</fullName>
    </submittedName>
</protein>
<dbReference type="PANTHER" id="PTHR38696:SF1">
    <property type="entry name" value="MEDIATOR OF RNA POLYMERASE II TRANSCRIPTION SUBUNIT 13"/>
    <property type="match status" value="1"/>
</dbReference>
<dbReference type="Proteomes" id="UP001556367">
    <property type="component" value="Unassembled WGS sequence"/>
</dbReference>
<dbReference type="PANTHER" id="PTHR38696">
    <property type="entry name" value="MEDIATOR OF RNA POLYMERASE II TRANSCRIPTION SUBUNIT 13"/>
    <property type="match status" value="1"/>
</dbReference>
<dbReference type="EMBL" id="JASNQZ010000008">
    <property type="protein sequence ID" value="KAL0953144.1"/>
    <property type="molecule type" value="Genomic_DNA"/>
</dbReference>